<accession>A0A1I1KPS4</accession>
<evidence type="ECO:0000313" key="3">
    <source>
        <dbReference type="Proteomes" id="UP000199161"/>
    </source>
</evidence>
<feature type="domain" description="DUF7344" evidence="1">
    <location>
        <begin position="23"/>
        <end position="88"/>
    </location>
</feature>
<protein>
    <recommendedName>
        <fullName evidence="1">DUF7344 domain-containing protein</fullName>
    </recommendedName>
</protein>
<dbReference type="AlphaFoldDB" id="A0A1I1KPS4"/>
<dbReference type="Pfam" id="PF24035">
    <property type="entry name" value="DUF7344"/>
    <property type="match status" value="1"/>
</dbReference>
<keyword evidence="3" id="KW-1185">Reference proteome</keyword>
<dbReference type="OrthoDB" id="247722at2157"/>
<reference evidence="3" key="1">
    <citation type="submission" date="2016-10" db="EMBL/GenBank/DDBJ databases">
        <authorList>
            <person name="Varghese N."/>
            <person name="Submissions S."/>
        </authorList>
    </citation>
    <scope>NUCLEOTIDE SEQUENCE [LARGE SCALE GENOMIC DNA]</scope>
    <source>
        <strain evidence="3">DSM 13078</strain>
    </source>
</reference>
<dbReference type="Proteomes" id="UP000199161">
    <property type="component" value="Unassembled WGS sequence"/>
</dbReference>
<proteinExistence type="predicted"/>
<dbReference type="InterPro" id="IPR055768">
    <property type="entry name" value="DUF7344"/>
</dbReference>
<evidence type="ECO:0000313" key="2">
    <source>
        <dbReference type="EMBL" id="SFC62282.1"/>
    </source>
</evidence>
<gene>
    <name evidence="2" type="ORF">SAMN05444422_11260</name>
</gene>
<sequence length="135" mass="15841">MEDMETDPSSPEGSAIDRWDQLHEILASQERRMIIYSLKDAPEERRLPLPEAAKAPDSSWDSERAAMRLEHSHLPKLADAGYVRWERDPFCVQRGHHFEEVEVMFNLIEESIDRFPKSLITGCDIYEELYHDVRQ</sequence>
<organism evidence="2 3">
    <name type="scientific">Natronobacterium haloterrestre</name>
    <name type="common">Halobiforma haloterrestris</name>
    <dbReference type="NCBI Taxonomy" id="148448"/>
    <lineage>
        <taxon>Archaea</taxon>
        <taxon>Methanobacteriati</taxon>
        <taxon>Methanobacteriota</taxon>
        <taxon>Stenosarchaea group</taxon>
        <taxon>Halobacteria</taxon>
        <taxon>Halobacteriales</taxon>
        <taxon>Natrialbaceae</taxon>
        <taxon>Natronobacterium</taxon>
    </lineage>
</organism>
<dbReference type="EMBL" id="FOKW01000012">
    <property type="protein sequence ID" value="SFC62282.1"/>
    <property type="molecule type" value="Genomic_DNA"/>
</dbReference>
<evidence type="ECO:0000259" key="1">
    <source>
        <dbReference type="Pfam" id="PF24035"/>
    </source>
</evidence>
<name>A0A1I1KPS4_NATHA</name>